<evidence type="ECO:0000259" key="1">
    <source>
        <dbReference type="Pfam" id="PF06985"/>
    </source>
</evidence>
<dbReference type="Pfam" id="PF06985">
    <property type="entry name" value="HET"/>
    <property type="match status" value="1"/>
</dbReference>
<sequence length="682" mass="76768">MLFTCSLCASPEGRIANRRITIEALWAQRHQCYTCRLLWDGVAAVHGDEFFKNFECLSIPWRSLKDTGPLRVDLIPHEKVTSSSIPRTRLQFYRGPNDTTAWPEIGASTHVGLNGLSHSTLELAHKWLKSCTLPGEGHSSCKAFDLKRSFLPARVLDVGTKQSPSVRLYLPQDGETAQYIALSHCWGGKTPIMTNKQNFQGHLQSISQPLPTTFNDAVLVARELGVRFLWIDSLCIIQDSPEDWAVHAPQMAKVYGGAYATIAADAAKDSAAGFLSGCRRHLSSPKTVAFSCDGHDGLVYVRKRGSLAYQLPYHDWSEPGRSIASRIRGPKEVVDRFCREQEPPESGLSTRGWVFQERVLSPRTLHFGGAETGWECRSLINCECSASSMRYHRKTSLLKRALSKMAWTTVVEEYTRLRLTFEEDRLVALSGLAEARKHLSNDIYIAGMWLNNLKRELLWRSDVPTAKSAVRRLDIAPTWSWASVTCPVVYEDQTATQSTGSTDTIESNWDILGFPNNTVSGTSSFGKCVAGTYLRMRGYLVEVNFWRDIDADPLHYYVQPNKRDSAILFQIFWDTSELESISASSDDEHTRYTVLLVTRAPAPPRGLLMGCPSENASQIPGTGEPHQKYQRVAYIVPPRRRRGCDWPDPEDTASAEGVNVQPEEWNWPSWQKNESLQEFRIF</sequence>
<protein>
    <submittedName>
        <fullName evidence="2">HET-domain-containing protein</fullName>
    </submittedName>
</protein>
<evidence type="ECO:0000313" key="3">
    <source>
        <dbReference type="Proteomes" id="UP000800094"/>
    </source>
</evidence>
<dbReference type="PANTHER" id="PTHR33112:SF16">
    <property type="entry name" value="HETEROKARYON INCOMPATIBILITY DOMAIN-CONTAINING PROTEIN"/>
    <property type="match status" value="1"/>
</dbReference>
<dbReference type="AlphaFoldDB" id="A0A6A6IHZ7"/>
<dbReference type="Proteomes" id="UP000800094">
    <property type="component" value="Unassembled WGS sequence"/>
</dbReference>
<keyword evidence="3" id="KW-1185">Reference proteome</keyword>
<proteinExistence type="predicted"/>
<organism evidence="2 3">
    <name type="scientific">Trematosphaeria pertusa</name>
    <dbReference type="NCBI Taxonomy" id="390896"/>
    <lineage>
        <taxon>Eukaryota</taxon>
        <taxon>Fungi</taxon>
        <taxon>Dikarya</taxon>
        <taxon>Ascomycota</taxon>
        <taxon>Pezizomycotina</taxon>
        <taxon>Dothideomycetes</taxon>
        <taxon>Pleosporomycetidae</taxon>
        <taxon>Pleosporales</taxon>
        <taxon>Massarineae</taxon>
        <taxon>Trematosphaeriaceae</taxon>
        <taxon>Trematosphaeria</taxon>
    </lineage>
</organism>
<dbReference type="PANTHER" id="PTHR33112">
    <property type="entry name" value="DOMAIN PROTEIN, PUTATIVE-RELATED"/>
    <property type="match status" value="1"/>
</dbReference>
<evidence type="ECO:0000313" key="2">
    <source>
        <dbReference type="EMBL" id="KAF2249190.1"/>
    </source>
</evidence>
<reference evidence="2" key="1">
    <citation type="journal article" date="2020" name="Stud. Mycol.">
        <title>101 Dothideomycetes genomes: a test case for predicting lifestyles and emergence of pathogens.</title>
        <authorList>
            <person name="Haridas S."/>
            <person name="Albert R."/>
            <person name="Binder M."/>
            <person name="Bloem J."/>
            <person name="Labutti K."/>
            <person name="Salamov A."/>
            <person name="Andreopoulos B."/>
            <person name="Baker S."/>
            <person name="Barry K."/>
            <person name="Bills G."/>
            <person name="Bluhm B."/>
            <person name="Cannon C."/>
            <person name="Castanera R."/>
            <person name="Culley D."/>
            <person name="Daum C."/>
            <person name="Ezra D."/>
            <person name="Gonzalez J."/>
            <person name="Henrissat B."/>
            <person name="Kuo A."/>
            <person name="Liang C."/>
            <person name="Lipzen A."/>
            <person name="Lutzoni F."/>
            <person name="Magnuson J."/>
            <person name="Mondo S."/>
            <person name="Nolan M."/>
            <person name="Ohm R."/>
            <person name="Pangilinan J."/>
            <person name="Park H.-J."/>
            <person name="Ramirez L."/>
            <person name="Alfaro M."/>
            <person name="Sun H."/>
            <person name="Tritt A."/>
            <person name="Yoshinaga Y."/>
            <person name="Zwiers L.-H."/>
            <person name="Turgeon B."/>
            <person name="Goodwin S."/>
            <person name="Spatafora J."/>
            <person name="Crous P."/>
            <person name="Grigoriev I."/>
        </authorList>
    </citation>
    <scope>NUCLEOTIDE SEQUENCE</scope>
    <source>
        <strain evidence="2">CBS 122368</strain>
    </source>
</reference>
<dbReference type="GeneID" id="54575290"/>
<accession>A0A6A6IHZ7</accession>
<dbReference type="RefSeq" id="XP_033684194.1">
    <property type="nucleotide sequence ID" value="XM_033821960.1"/>
</dbReference>
<dbReference type="InterPro" id="IPR010730">
    <property type="entry name" value="HET"/>
</dbReference>
<name>A0A6A6IHZ7_9PLEO</name>
<dbReference type="OrthoDB" id="3486565at2759"/>
<feature type="domain" description="Heterokaryon incompatibility" evidence="1">
    <location>
        <begin position="179"/>
        <end position="357"/>
    </location>
</feature>
<gene>
    <name evidence="2" type="ORF">BU26DRAFT_313872</name>
</gene>
<dbReference type="EMBL" id="ML987195">
    <property type="protein sequence ID" value="KAF2249190.1"/>
    <property type="molecule type" value="Genomic_DNA"/>
</dbReference>